<dbReference type="EMBL" id="RPFW01000001">
    <property type="protein sequence ID" value="TVZ06337.1"/>
    <property type="molecule type" value="Genomic_DNA"/>
</dbReference>
<dbReference type="PANTHER" id="PTHR30146">
    <property type="entry name" value="LACI-RELATED TRANSCRIPTIONAL REPRESSOR"/>
    <property type="match status" value="1"/>
</dbReference>
<proteinExistence type="predicted"/>
<evidence type="ECO:0000259" key="4">
    <source>
        <dbReference type="PROSITE" id="PS50932"/>
    </source>
</evidence>
<dbReference type="InterPro" id="IPR000843">
    <property type="entry name" value="HTH_LacI"/>
</dbReference>
<dbReference type="Gene3D" id="1.10.260.40">
    <property type="entry name" value="lambda repressor-like DNA-binding domains"/>
    <property type="match status" value="1"/>
</dbReference>
<dbReference type="OrthoDB" id="2854648at2"/>
<evidence type="ECO:0000256" key="2">
    <source>
        <dbReference type="ARBA" id="ARBA00023125"/>
    </source>
</evidence>
<dbReference type="PROSITE" id="PS50932">
    <property type="entry name" value="HTH_LACI_2"/>
    <property type="match status" value="1"/>
</dbReference>
<evidence type="ECO:0000256" key="3">
    <source>
        <dbReference type="ARBA" id="ARBA00023163"/>
    </source>
</evidence>
<dbReference type="SUPFAM" id="SSF53822">
    <property type="entry name" value="Periplasmic binding protein-like I"/>
    <property type="match status" value="1"/>
</dbReference>
<keyword evidence="3" id="KW-0804">Transcription</keyword>
<dbReference type="RefSeq" id="WP_145851092.1">
    <property type="nucleotide sequence ID" value="NZ_RPFW01000001.1"/>
</dbReference>
<evidence type="ECO:0000256" key="1">
    <source>
        <dbReference type="ARBA" id="ARBA00023015"/>
    </source>
</evidence>
<dbReference type="Gene3D" id="3.40.50.2300">
    <property type="match status" value="2"/>
</dbReference>
<evidence type="ECO:0000313" key="6">
    <source>
        <dbReference type="Proteomes" id="UP000460272"/>
    </source>
</evidence>
<dbReference type="PANTHER" id="PTHR30146:SF153">
    <property type="entry name" value="LACTOSE OPERON REPRESSOR"/>
    <property type="match status" value="1"/>
</dbReference>
<comment type="caution">
    <text evidence="5">The sequence shown here is derived from an EMBL/GenBank/DDBJ whole genome shotgun (WGS) entry which is preliminary data.</text>
</comment>
<dbReference type="GO" id="GO:0000976">
    <property type="term" value="F:transcription cis-regulatory region binding"/>
    <property type="evidence" value="ECO:0007669"/>
    <property type="project" value="TreeGrafter"/>
</dbReference>
<dbReference type="PROSITE" id="PS00356">
    <property type="entry name" value="HTH_LACI_1"/>
    <property type="match status" value="1"/>
</dbReference>
<evidence type="ECO:0000313" key="5">
    <source>
        <dbReference type="EMBL" id="TVZ06337.1"/>
    </source>
</evidence>
<organism evidence="5 6">
    <name type="scientific">Trebonia kvetii</name>
    <dbReference type="NCBI Taxonomy" id="2480626"/>
    <lineage>
        <taxon>Bacteria</taxon>
        <taxon>Bacillati</taxon>
        <taxon>Actinomycetota</taxon>
        <taxon>Actinomycetes</taxon>
        <taxon>Streptosporangiales</taxon>
        <taxon>Treboniaceae</taxon>
        <taxon>Trebonia</taxon>
    </lineage>
</organism>
<sequence>MPTVTLRDVAARAGVSIKTVSNVVHNVGGKVSPQTADRVRQAIEELGYRPNLSARRLRSGHSRVIALALPDLRNPYFADVAAATITAARDRGYNVFIEQTGGSAEAELDAIEGMSDPMIEGVIIAPLLLDQRQLAGRDLPLPLVLLGQREPGFACDQVSVDNMEASRQVTAHLIGRGYRRIAIIGRQDDVPDVTAVQRIDGYRRALKEAGIEADASLAPVLRQTPYSRAAGAQCMASLLELLQPPDAVYCLADVLAFGALSALHAAGLRVPEDMGLAGFDGLEEARYRVPTLTTVAPDLEQMAQAAVDALIERIQSDENIGPRDITCDFDLILGHSSEASRG</sequence>
<dbReference type="Pfam" id="PF00356">
    <property type="entry name" value="LacI"/>
    <property type="match status" value="1"/>
</dbReference>
<dbReference type="Pfam" id="PF13377">
    <property type="entry name" value="Peripla_BP_3"/>
    <property type="match status" value="1"/>
</dbReference>
<keyword evidence="2" id="KW-0238">DNA-binding</keyword>
<dbReference type="AlphaFoldDB" id="A0A6P2C5Q4"/>
<dbReference type="SMART" id="SM00354">
    <property type="entry name" value="HTH_LACI"/>
    <property type="match status" value="1"/>
</dbReference>
<dbReference type="InterPro" id="IPR046335">
    <property type="entry name" value="LacI/GalR-like_sensor"/>
</dbReference>
<dbReference type="Proteomes" id="UP000460272">
    <property type="component" value="Unassembled WGS sequence"/>
</dbReference>
<feature type="domain" description="HTH lacI-type" evidence="4">
    <location>
        <begin position="4"/>
        <end position="59"/>
    </location>
</feature>
<gene>
    <name evidence="5" type="ORF">EAS64_02600</name>
</gene>
<dbReference type="InterPro" id="IPR028082">
    <property type="entry name" value="Peripla_BP_I"/>
</dbReference>
<name>A0A6P2C5Q4_9ACTN</name>
<protein>
    <submittedName>
        <fullName evidence="5">LacI family transcriptional regulator</fullName>
    </submittedName>
</protein>
<dbReference type="InterPro" id="IPR010982">
    <property type="entry name" value="Lambda_DNA-bd_dom_sf"/>
</dbReference>
<dbReference type="CDD" id="cd06267">
    <property type="entry name" value="PBP1_LacI_sugar_binding-like"/>
    <property type="match status" value="1"/>
</dbReference>
<dbReference type="SUPFAM" id="SSF47413">
    <property type="entry name" value="lambda repressor-like DNA-binding domains"/>
    <property type="match status" value="1"/>
</dbReference>
<keyword evidence="1" id="KW-0805">Transcription regulation</keyword>
<dbReference type="CDD" id="cd01392">
    <property type="entry name" value="HTH_LacI"/>
    <property type="match status" value="1"/>
</dbReference>
<accession>A0A6P2C5Q4</accession>
<keyword evidence="6" id="KW-1185">Reference proteome</keyword>
<reference evidence="5 6" key="1">
    <citation type="submission" date="2018-11" db="EMBL/GenBank/DDBJ databases">
        <title>Trebonia kvetii gen.nov., sp.nov., a novel acidophilic actinobacterium, and proposal of the new actinobacterial family Treboniaceae fam. nov.</title>
        <authorList>
            <person name="Rapoport D."/>
            <person name="Sagova-Mareckova M."/>
            <person name="Sedlacek I."/>
            <person name="Provaznik J."/>
            <person name="Kralova S."/>
            <person name="Pavlinic D."/>
            <person name="Benes V."/>
            <person name="Kopecky J."/>
        </authorList>
    </citation>
    <scope>NUCLEOTIDE SEQUENCE [LARGE SCALE GENOMIC DNA]</scope>
    <source>
        <strain evidence="5 6">15Tr583</strain>
    </source>
</reference>
<dbReference type="GO" id="GO:0003700">
    <property type="term" value="F:DNA-binding transcription factor activity"/>
    <property type="evidence" value="ECO:0007669"/>
    <property type="project" value="TreeGrafter"/>
</dbReference>